<dbReference type="OrthoDB" id="9786954at2"/>
<proteinExistence type="inferred from homology"/>
<dbReference type="RefSeq" id="WP_095088081.1">
    <property type="nucleotide sequence ID" value="NZ_BMDM01000005.1"/>
</dbReference>
<evidence type="ECO:0000256" key="5">
    <source>
        <dbReference type="ARBA" id="ARBA00022605"/>
    </source>
</evidence>
<keyword evidence="5 9" id="KW-0028">Amino-acid biosynthesis</keyword>
<dbReference type="GO" id="GO:0004640">
    <property type="term" value="F:phosphoribosylanthranilate isomerase activity"/>
    <property type="evidence" value="ECO:0007669"/>
    <property type="project" value="UniProtKB-UniRule"/>
</dbReference>
<keyword evidence="7 9" id="KW-0057">Aromatic amino acid biosynthesis</keyword>
<name>A0A239ZCX3_9STAP</name>
<dbReference type="InterPro" id="IPR044643">
    <property type="entry name" value="TrpF_fam"/>
</dbReference>
<evidence type="ECO:0000313" key="12">
    <source>
        <dbReference type="Proteomes" id="UP000242084"/>
    </source>
</evidence>
<evidence type="ECO:0000256" key="4">
    <source>
        <dbReference type="ARBA" id="ARBA00022272"/>
    </source>
</evidence>
<evidence type="ECO:0000313" key="11">
    <source>
        <dbReference type="EMBL" id="SNV68466.1"/>
    </source>
</evidence>
<dbReference type="InterPro" id="IPR001240">
    <property type="entry name" value="PRAI_dom"/>
</dbReference>
<dbReference type="InterPro" id="IPR011060">
    <property type="entry name" value="RibuloseP-bd_barrel"/>
</dbReference>
<dbReference type="UniPathway" id="UPA00035">
    <property type="reaction ID" value="UER00042"/>
</dbReference>
<dbReference type="AlphaFoldDB" id="A0A239ZCX3"/>
<comment type="catalytic activity">
    <reaction evidence="1 9">
        <text>N-(5-phospho-beta-D-ribosyl)anthranilate = 1-(2-carboxyphenylamino)-1-deoxy-D-ribulose 5-phosphate</text>
        <dbReference type="Rhea" id="RHEA:21540"/>
        <dbReference type="ChEBI" id="CHEBI:18277"/>
        <dbReference type="ChEBI" id="CHEBI:58613"/>
        <dbReference type="EC" id="5.3.1.24"/>
    </reaction>
</comment>
<keyword evidence="8 9" id="KW-0413">Isomerase</keyword>
<dbReference type="Gene3D" id="3.20.20.70">
    <property type="entry name" value="Aldolase class I"/>
    <property type="match status" value="1"/>
</dbReference>
<dbReference type="EMBL" id="LT906462">
    <property type="protein sequence ID" value="SNV68466.1"/>
    <property type="molecule type" value="Genomic_DNA"/>
</dbReference>
<dbReference type="Proteomes" id="UP000242084">
    <property type="component" value="Chromosome 1"/>
</dbReference>
<evidence type="ECO:0000256" key="1">
    <source>
        <dbReference type="ARBA" id="ARBA00001164"/>
    </source>
</evidence>
<dbReference type="HAMAP" id="MF_00135">
    <property type="entry name" value="PRAI"/>
    <property type="match status" value="1"/>
</dbReference>
<organism evidence="11 12">
    <name type="scientific">Mammaliicoccus stepanovicii</name>
    <dbReference type="NCBI Taxonomy" id="643214"/>
    <lineage>
        <taxon>Bacteria</taxon>
        <taxon>Bacillati</taxon>
        <taxon>Bacillota</taxon>
        <taxon>Bacilli</taxon>
        <taxon>Bacillales</taxon>
        <taxon>Staphylococcaceae</taxon>
        <taxon>Mammaliicoccus</taxon>
    </lineage>
</organism>
<dbReference type="KEGG" id="sste:SAMEA4384403_1399"/>
<evidence type="ECO:0000256" key="8">
    <source>
        <dbReference type="ARBA" id="ARBA00023235"/>
    </source>
</evidence>
<dbReference type="GO" id="GO:0000162">
    <property type="term" value="P:L-tryptophan biosynthetic process"/>
    <property type="evidence" value="ECO:0007669"/>
    <property type="project" value="UniProtKB-UniRule"/>
</dbReference>
<dbReference type="EC" id="5.3.1.24" evidence="3 9"/>
<dbReference type="InterPro" id="IPR013785">
    <property type="entry name" value="Aldolase_TIM"/>
</dbReference>
<feature type="domain" description="N-(5'phosphoribosyl) anthranilate isomerase (PRAI)" evidence="10">
    <location>
        <begin position="4"/>
        <end position="201"/>
    </location>
</feature>
<dbReference type="PANTHER" id="PTHR42894">
    <property type="entry name" value="N-(5'-PHOSPHORIBOSYL)ANTHRANILATE ISOMERASE"/>
    <property type="match status" value="1"/>
</dbReference>
<sequence>MYIKCCGFKESKSIKAAVDNKVDAIGFITYPKSKRFVSVENIQILANNIPDEVDKVAVVVNPTSQEINDLVEQTSINTIQFHGDESIEFIKDTKRQYPQIKIFKAIPADQNLLENIQMYSEYVDLFLIDTPSKQYGGTGVSFDWSMLESIKDMPYLIAGGLDLEKIKHIETLDLNNTGYDISSGIESNGMKDITKIKTLLKELKG</sequence>
<dbReference type="PANTHER" id="PTHR42894:SF1">
    <property type="entry name" value="N-(5'-PHOSPHORIBOSYL)ANTHRANILATE ISOMERASE"/>
    <property type="match status" value="1"/>
</dbReference>
<keyword evidence="6 9" id="KW-0822">Tryptophan biosynthesis</keyword>
<dbReference type="Pfam" id="PF00697">
    <property type="entry name" value="PRAI"/>
    <property type="match status" value="1"/>
</dbReference>
<reference evidence="11 12" key="1">
    <citation type="submission" date="2017-06" db="EMBL/GenBank/DDBJ databases">
        <authorList>
            <consortium name="Pathogen Informatics"/>
        </authorList>
    </citation>
    <scope>NUCLEOTIDE SEQUENCE [LARGE SCALE GENOMIC DNA]</scope>
    <source>
        <strain evidence="11 12">NCTC13839</strain>
    </source>
</reference>
<dbReference type="SUPFAM" id="SSF51366">
    <property type="entry name" value="Ribulose-phoshate binding barrel"/>
    <property type="match status" value="1"/>
</dbReference>
<evidence type="ECO:0000256" key="2">
    <source>
        <dbReference type="ARBA" id="ARBA00004664"/>
    </source>
</evidence>
<evidence type="ECO:0000256" key="7">
    <source>
        <dbReference type="ARBA" id="ARBA00023141"/>
    </source>
</evidence>
<accession>A0A239ZCX3</accession>
<gene>
    <name evidence="9 11" type="primary">trpF</name>
    <name evidence="11" type="ORF">SAMEA4384403_01399</name>
</gene>
<evidence type="ECO:0000256" key="9">
    <source>
        <dbReference type="HAMAP-Rule" id="MF_00135"/>
    </source>
</evidence>
<evidence type="ECO:0000256" key="3">
    <source>
        <dbReference type="ARBA" id="ARBA00012572"/>
    </source>
</evidence>
<protein>
    <recommendedName>
        <fullName evidence="4 9">N-(5'-phosphoribosyl)anthranilate isomerase</fullName>
        <shortName evidence="9">PRAI</shortName>
        <ecNumber evidence="3 9">5.3.1.24</ecNumber>
    </recommendedName>
</protein>
<comment type="similarity">
    <text evidence="9">Belongs to the TrpF family.</text>
</comment>
<keyword evidence="12" id="KW-1185">Reference proteome</keyword>
<dbReference type="NCBIfam" id="NF010563">
    <property type="entry name" value="PRK13958.1"/>
    <property type="match status" value="1"/>
</dbReference>
<evidence type="ECO:0000259" key="10">
    <source>
        <dbReference type="Pfam" id="PF00697"/>
    </source>
</evidence>
<evidence type="ECO:0000256" key="6">
    <source>
        <dbReference type="ARBA" id="ARBA00022822"/>
    </source>
</evidence>
<dbReference type="CDD" id="cd00405">
    <property type="entry name" value="PRAI"/>
    <property type="match status" value="1"/>
</dbReference>
<comment type="pathway">
    <text evidence="2 9">Amino-acid biosynthesis; L-tryptophan biosynthesis; L-tryptophan from chorismate: step 3/5.</text>
</comment>